<proteinExistence type="predicted"/>
<evidence type="ECO:0008006" key="3">
    <source>
        <dbReference type="Google" id="ProtNLM"/>
    </source>
</evidence>
<accession>A0A6A6NCH2</accession>
<dbReference type="Proteomes" id="UP000467840">
    <property type="component" value="Chromosome 11"/>
</dbReference>
<organism evidence="1 2">
    <name type="scientific">Hevea brasiliensis</name>
    <name type="common">Para rubber tree</name>
    <name type="synonym">Siphonia brasiliensis</name>
    <dbReference type="NCBI Taxonomy" id="3981"/>
    <lineage>
        <taxon>Eukaryota</taxon>
        <taxon>Viridiplantae</taxon>
        <taxon>Streptophyta</taxon>
        <taxon>Embryophyta</taxon>
        <taxon>Tracheophyta</taxon>
        <taxon>Spermatophyta</taxon>
        <taxon>Magnoliopsida</taxon>
        <taxon>eudicotyledons</taxon>
        <taxon>Gunneridae</taxon>
        <taxon>Pentapetalae</taxon>
        <taxon>rosids</taxon>
        <taxon>fabids</taxon>
        <taxon>Malpighiales</taxon>
        <taxon>Euphorbiaceae</taxon>
        <taxon>Crotonoideae</taxon>
        <taxon>Micrandreae</taxon>
        <taxon>Hevea</taxon>
    </lineage>
</organism>
<comment type="caution">
    <text evidence="1">The sequence shown here is derived from an EMBL/GenBank/DDBJ whole genome shotgun (WGS) entry which is preliminary data.</text>
</comment>
<reference evidence="1 2" key="1">
    <citation type="journal article" date="2020" name="Mol. Plant">
        <title>The Chromosome-Based Rubber Tree Genome Provides New Insights into Spurge Genome Evolution and Rubber Biosynthesis.</title>
        <authorList>
            <person name="Liu J."/>
            <person name="Shi C."/>
            <person name="Shi C.C."/>
            <person name="Li W."/>
            <person name="Zhang Q.J."/>
            <person name="Zhang Y."/>
            <person name="Li K."/>
            <person name="Lu H.F."/>
            <person name="Shi C."/>
            <person name="Zhu S.T."/>
            <person name="Xiao Z.Y."/>
            <person name="Nan H."/>
            <person name="Yue Y."/>
            <person name="Zhu X.G."/>
            <person name="Wu Y."/>
            <person name="Hong X.N."/>
            <person name="Fan G.Y."/>
            <person name="Tong Y."/>
            <person name="Zhang D."/>
            <person name="Mao C.L."/>
            <person name="Liu Y.L."/>
            <person name="Hao S.J."/>
            <person name="Liu W.Q."/>
            <person name="Lv M.Q."/>
            <person name="Zhang H.B."/>
            <person name="Liu Y."/>
            <person name="Hu-Tang G.R."/>
            <person name="Wang J.P."/>
            <person name="Wang J.H."/>
            <person name="Sun Y.H."/>
            <person name="Ni S.B."/>
            <person name="Chen W.B."/>
            <person name="Zhang X.C."/>
            <person name="Jiao Y.N."/>
            <person name="Eichler E.E."/>
            <person name="Li G.H."/>
            <person name="Liu X."/>
            <person name="Gao L.Z."/>
        </authorList>
    </citation>
    <scope>NUCLEOTIDE SEQUENCE [LARGE SCALE GENOMIC DNA]</scope>
    <source>
        <strain evidence="2">cv. GT1</strain>
        <tissue evidence="1">Leaf</tissue>
    </source>
</reference>
<dbReference type="GO" id="GO:0031490">
    <property type="term" value="F:chromatin DNA binding"/>
    <property type="evidence" value="ECO:0007669"/>
    <property type="project" value="InterPro"/>
</dbReference>
<dbReference type="AlphaFoldDB" id="A0A6A6NCH2"/>
<keyword evidence="2" id="KW-1185">Reference proteome</keyword>
<dbReference type="PANTHER" id="PTHR33137">
    <property type="entry name" value="MEDIATOR OF RNA POLYMERASE II TRANSCRIPTION SUBUNIT 15A-RELATED"/>
    <property type="match status" value="1"/>
</dbReference>
<dbReference type="InterPro" id="IPR044661">
    <property type="entry name" value="MED15a/b/c-like"/>
</dbReference>
<protein>
    <recommendedName>
        <fullName evidence="3">Mediator complex subunit 15 KIX domain-containing protein</fullName>
    </recommendedName>
</protein>
<sequence length="212" mass="24789">MHDAPQLISLFLQLYILFYEDSLWSLYRLRKFQLDLHEYICFVIVASLDSTAQTRHANGGDWQEEVYQKIKGMKETYLPELNEIYQKIATKLQQHDSLPQQPKSEQLEKLKIFKTMLERIISFLQVSKNNILPGFKEKLGSYEKQIINFINTNRPRKPLQQGQLPQPHIQQPQSQVTLKCSLMKSNEPPNAINEFARVYANNAAEQYVKFAA</sequence>
<evidence type="ECO:0000313" key="1">
    <source>
        <dbReference type="EMBL" id="KAF2323114.1"/>
    </source>
</evidence>
<evidence type="ECO:0000313" key="2">
    <source>
        <dbReference type="Proteomes" id="UP000467840"/>
    </source>
</evidence>
<dbReference type="GO" id="GO:0003713">
    <property type="term" value="F:transcription coactivator activity"/>
    <property type="evidence" value="ECO:0007669"/>
    <property type="project" value="InterPro"/>
</dbReference>
<gene>
    <name evidence="1" type="ORF">GH714_033517</name>
</gene>
<dbReference type="PANTHER" id="PTHR33137:SF4">
    <property type="entry name" value="MEDIATOR OF RNA POLYMERASE II TRANSCRIPTION SUBUNIT 15A-RELATED"/>
    <property type="match status" value="1"/>
</dbReference>
<dbReference type="EMBL" id="JAAGAX010000002">
    <property type="protein sequence ID" value="KAF2323114.1"/>
    <property type="molecule type" value="Genomic_DNA"/>
</dbReference>
<name>A0A6A6NCH2_HEVBR</name>